<organism evidence="1 2">
    <name type="scientific">Xylaria curta</name>
    <dbReference type="NCBI Taxonomy" id="42375"/>
    <lineage>
        <taxon>Eukaryota</taxon>
        <taxon>Fungi</taxon>
        <taxon>Dikarya</taxon>
        <taxon>Ascomycota</taxon>
        <taxon>Pezizomycotina</taxon>
        <taxon>Sordariomycetes</taxon>
        <taxon>Xylariomycetidae</taxon>
        <taxon>Xylariales</taxon>
        <taxon>Xylariaceae</taxon>
        <taxon>Xylaria</taxon>
    </lineage>
</organism>
<keyword evidence="2" id="KW-1185">Reference proteome</keyword>
<comment type="caution">
    <text evidence="1">The sequence shown here is derived from an EMBL/GenBank/DDBJ whole genome shotgun (WGS) entry which is preliminary data.</text>
</comment>
<name>A0ACC1PF20_9PEZI</name>
<accession>A0ACC1PF20</accession>
<evidence type="ECO:0000313" key="1">
    <source>
        <dbReference type="EMBL" id="KAJ2991057.1"/>
    </source>
</evidence>
<protein>
    <submittedName>
        <fullName evidence="1">Uncharacterized protein</fullName>
    </submittedName>
</protein>
<gene>
    <name evidence="1" type="ORF">NUW58_g2663</name>
</gene>
<proteinExistence type="predicted"/>
<dbReference type="EMBL" id="JAPDGR010000359">
    <property type="protein sequence ID" value="KAJ2991057.1"/>
    <property type="molecule type" value="Genomic_DNA"/>
</dbReference>
<sequence>MKFGIGGNKFRRAALEKAVKEVIERRAEQRTEDYSELLFQTEIDTCRGIVFATRVGNRQAAGIPFLFRSYTPFDDKSHQQRTAQADKPKNHLEGSKISLLKVALAATAAPLYFGSYRCTLSAAQMQASTRVPTARGTNISSARRTDSRPADGKSEYEFEDAGFSAINNPCVEVEREIIHHHDQEEPILVSIGTARPQPRDRRNHLVRVVRKAFTIAGDPEIAHKQMQTPGKEDRYFRFNDEEGIDIEMDDWRPRNTGRDTLNELENRFFRWLDRTEVRDELERCAKKLVALRQMRMETDRWERFALVRFFECRVNRCPKDRDNKWLDKEDFTNHLNRDHKPDDFEHSIDEVVKRSAREWEYRTPWDTPDTRHTGLTWIRAISNL</sequence>
<reference evidence="1" key="1">
    <citation type="submission" date="2022-10" db="EMBL/GenBank/DDBJ databases">
        <title>Genome Sequence of Xylaria curta.</title>
        <authorList>
            <person name="Buettner E."/>
        </authorList>
    </citation>
    <scope>NUCLEOTIDE SEQUENCE</scope>
    <source>
        <strain evidence="1">Babe10</strain>
    </source>
</reference>
<dbReference type="Proteomes" id="UP001143856">
    <property type="component" value="Unassembled WGS sequence"/>
</dbReference>
<evidence type="ECO:0000313" key="2">
    <source>
        <dbReference type="Proteomes" id="UP001143856"/>
    </source>
</evidence>